<evidence type="ECO:0000313" key="2">
    <source>
        <dbReference type="EMBL" id="MPC71698.1"/>
    </source>
</evidence>
<comment type="caution">
    <text evidence="2">The sequence shown here is derived from an EMBL/GenBank/DDBJ whole genome shotgun (WGS) entry which is preliminary data.</text>
</comment>
<dbReference type="AlphaFoldDB" id="A0A5B7HSN9"/>
<organism evidence="2 3">
    <name type="scientific">Portunus trituberculatus</name>
    <name type="common">Swimming crab</name>
    <name type="synonym">Neptunus trituberculatus</name>
    <dbReference type="NCBI Taxonomy" id="210409"/>
    <lineage>
        <taxon>Eukaryota</taxon>
        <taxon>Metazoa</taxon>
        <taxon>Ecdysozoa</taxon>
        <taxon>Arthropoda</taxon>
        <taxon>Crustacea</taxon>
        <taxon>Multicrustacea</taxon>
        <taxon>Malacostraca</taxon>
        <taxon>Eumalacostraca</taxon>
        <taxon>Eucarida</taxon>
        <taxon>Decapoda</taxon>
        <taxon>Pleocyemata</taxon>
        <taxon>Brachyura</taxon>
        <taxon>Eubrachyura</taxon>
        <taxon>Portunoidea</taxon>
        <taxon>Portunidae</taxon>
        <taxon>Portuninae</taxon>
        <taxon>Portunus</taxon>
    </lineage>
</organism>
<proteinExistence type="predicted"/>
<evidence type="ECO:0000313" key="3">
    <source>
        <dbReference type="Proteomes" id="UP000324222"/>
    </source>
</evidence>
<reference evidence="2 3" key="1">
    <citation type="submission" date="2019-05" db="EMBL/GenBank/DDBJ databases">
        <title>Another draft genome of Portunus trituberculatus and its Hox gene families provides insights of decapod evolution.</title>
        <authorList>
            <person name="Jeong J.-H."/>
            <person name="Song I."/>
            <person name="Kim S."/>
            <person name="Choi T."/>
            <person name="Kim D."/>
            <person name="Ryu S."/>
            <person name="Kim W."/>
        </authorList>
    </citation>
    <scope>NUCLEOTIDE SEQUENCE [LARGE SCALE GENOMIC DNA]</scope>
    <source>
        <tissue evidence="2">Muscle</tissue>
    </source>
</reference>
<protein>
    <submittedName>
        <fullName evidence="2">Uncharacterized protein</fullName>
    </submittedName>
</protein>
<dbReference type="Proteomes" id="UP000324222">
    <property type="component" value="Unassembled WGS sequence"/>
</dbReference>
<sequence>MFLLFVFFSIYICGISQIFQLREVSSTYIMTSLVGQSMPVYKTHMSYVTVTSVTPTIITVTSLYTPSLSFMHVSTTKVLNETVTVPTASAVTNTMLFTNTEVLVHTVTSTTVLTTLTTHHTTLPLTHLLTERHTITTPTILTHTASVTTTITTSHTALLTKVWGGVSLVRLG</sequence>
<keyword evidence="1" id="KW-0472">Membrane</keyword>
<feature type="transmembrane region" description="Helical" evidence="1">
    <location>
        <begin position="44"/>
        <end position="64"/>
    </location>
</feature>
<gene>
    <name evidence="2" type="ORF">E2C01_065983</name>
</gene>
<keyword evidence="1" id="KW-1133">Transmembrane helix</keyword>
<evidence type="ECO:0000256" key="1">
    <source>
        <dbReference type="SAM" id="Phobius"/>
    </source>
</evidence>
<keyword evidence="1" id="KW-0812">Transmembrane</keyword>
<name>A0A5B7HSN9_PORTR</name>
<dbReference type="EMBL" id="VSRR010033399">
    <property type="protein sequence ID" value="MPC71698.1"/>
    <property type="molecule type" value="Genomic_DNA"/>
</dbReference>
<keyword evidence="3" id="KW-1185">Reference proteome</keyword>
<accession>A0A5B7HSN9</accession>